<dbReference type="EMBL" id="JAKNCJ010000013">
    <property type="protein sequence ID" value="MCL6424420.1"/>
    <property type="molecule type" value="Genomic_DNA"/>
</dbReference>
<dbReference type="EC" id="4.4.1.13" evidence="2"/>
<dbReference type="InterPro" id="IPR027619">
    <property type="entry name" value="C-S_lyase_PatB-like"/>
</dbReference>
<protein>
    <recommendedName>
        <fullName evidence="2">cysteine-S-conjugate beta-lyase</fullName>
        <ecNumber evidence="2">4.4.1.13</ecNumber>
    </recommendedName>
</protein>
<dbReference type="InterPro" id="IPR051798">
    <property type="entry name" value="Class-II_PLP-Dep_Aminotrans"/>
</dbReference>
<accession>A0ABT0R680</accession>
<comment type="similarity">
    <text evidence="5">Belongs to the class-II pyridoxal-phosphate-dependent aminotransferase family. MalY/PatB cystathionine beta-lyase subfamily.</text>
</comment>
<evidence type="ECO:0000256" key="2">
    <source>
        <dbReference type="ARBA" id="ARBA00012224"/>
    </source>
</evidence>
<dbReference type="PANTHER" id="PTHR43525:SF1">
    <property type="entry name" value="PROTEIN MALY"/>
    <property type="match status" value="1"/>
</dbReference>
<keyword evidence="7" id="KW-0032">Aminotransferase</keyword>
<dbReference type="NCBIfam" id="TIGR04350">
    <property type="entry name" value="C_S_lyase_PatB"/>
    <property type="match status" value="1"/>
</dbReference>
<dbReference type="Proteomes" id="UP001203761">
    <property type="component" value="Unassembled WGS sequence"/>
</dbReference>
<gene>
    <name evidence="7" type="ORF">Bequi_13705</name>
</gene>
<evidence type="ECO:0000256" key="1">
    <source>
        <dbReference type="ARBA" id="ARBA00001933"/>
    </source>
</evidence>
<evidence type="ECO:0000313" key="8">
    <source>
        <dbReference type="Proteomes" id="UP001203761"/>
    </source>
</evidence>
<feature type="domain" description="Aminotransferase class I/classII large" evidence="6">
    <location>
        <begin position="66"/>
        <end position="399"/>
    </location>
</feature>
<dbReference type="SUPFAM" id="SSF53383">
    <property type="entry name" value="PLP-dependent transferases"/>
    <property type="match status" value="1"/>
</dbReference>
<dbReference type="GO" id="GO:0008483">
    <property type="term" value="F:transaminase activity"/>
    <property type="evidence" value="ECO:0007669"/>
    <property type="project" value="UniProtKB-KW"/>
</dbReference>
<dbReference type="Gene3D" id="3.40.640.10">
    <property type="entry name" value="Type I PLP-dependent aspartate aminotransferase-like (Major domain)"/>
    <property type="match status" value="1"/>
</dbReference>
<evidence type="ECO:0000256" key="5">
    <source>
        <dbReference type="ARBA" id="ARBA00037974"/>
    </source>
</evidence>
<evidence type="ECO:0000256" key="4">
    <source>
        <dbReference type="ARBA" id="ARBA00023239"/>
    </source>
</evidence>
<dbReference type="PANTHER" id="PTHR43525">
    <property type="entry name" value="PROTEIN MALY"/>
    <property type="match status" value="1"/>
</dbReference>
<dbReference type="InterPro" id="IPR004839">
    <property type="entry name" value="Aminotransferase_I/II_large"/>
</dbReference>
<evidence type="ECO:0000256" key="3">
    <source>
        <dbReference type="ARBA" id="ARBA00022898"/>
    </source>
</evidence>
<sequence>MDPRPAPAAQDFVSPDRGAPAYDFTTLVDRTAMGSSKWTAMHAAAPGGAAGEGIAPFSVADLDLPNAPEITDGLIEALQGGLVLGYTVTTPEYVEAVTGWFARRHGWTVDPEWIVLSPGIIPAFSLAIRALTASGDGVIVQTPGYYPFFDAIALNDRRVVRNPLVQHEGRFRIDFEELERQARDPRTTMLLFCSPHNPTGRVWEEGELAEVARIVVDNDLVLVSDEIHCDLALPGHRHTVAASLGEDIAQRALVLTSPSKSFNIAGMATSNVIIPSAALRERFARELLATGHQNPNILGALACQLAYTRGEAWLDALIELIAHNQQVVRDFCAERLPQVIVADLEGTYLQWLDLRGLGLSAEELARRNIEAGLFFDEGGIFGPEGEGFERLVIACPTDTLLAGLERMRRAYA</sequence>
<keyword evidence="4" id="KW-0456">Lyase</keyword>
<proteinExistence type="inferred from homology"/>
<keyword evidence="8" id="KW-1185">Reference proteome</keyword>
<comment type="cofactor">
    <cofactor evidence="1">
        <name>pyridoxal 5'-phosphate</name>
        <dbReference type="ChEBI" id="CHEBI:597326"/>
    </cofactor>
</comment>
<reference evidence="7" key="1">
    <citation type="submission" date="2022-02" db="EMBL/GenBank/DDBJ databases">
        <authorList>
            <person name="Lee M."/>
            <person name="Kim S.-J."/>
            <person name="Jung M.-Y."/>
        </authorList>
    </citation>
    <scope>NUCLEOTIDE SEQUENCE</scope>
    <source>
        <strain evidence="7">JHP9</strain>
    </source>
</reference>
<dbReference type="InterPro" id="IPR015424">
    <property type="entry name" value="PyrdxlP-dep_Trfase"/>
</dbReference>
<evidence type="ECO:0000259" key="6">
    <source>
        <dbReference type="Pfam" id="PF00155"/>
    </source>
</evidence>
<organism evidence="7 8">
    <name type="scientific">Brachybacterium equifaecis</name>
    <dbReference type="NCBI Taxonomy" id="2910770"/>
    <lineage>
        <taxon>Bacteria</taxon>
        <taxon>Bacillati</taxon>
        <taxon>Actinomycetota</taxon>
        <taxon>Actinomycetes</taxon>
        <taxon>Micrococcales</taxon>
        <taxon>Dermabacteraceae</taxon>
        <taxon>Brachybacterium</taxon>
    </lineage>
</organism>
<comment type="caution">
    <text evidence="7">The sequence shown here is derived from an EMBL/GenBank/DDBJ whole genome shotgun (WGS) entry which is preliminary data.</text>
</comment>
<dbReference type="Pfam" id="PF00155">
    <property type="entry name" value="Aminotran_1_2"/>
    <property type="match status" value="1"/>
</dbReference>
<dbReference type="InterPro" id="IPR015422">
    <property type="entry name" value="PyrdxlP-dep_Trfase_small"/>
</dbReference>
<dbReference type="Gene3D" id="3.90.1150.10">
    <property type="entry name" value="Aspartate Aminotransferase, domain 1"/>
    <property type="match status" value="1"/>
</dbReference>
<name>A0ABT0R680_9MICO</name>
<keyword evidence="7" id="KW-0808">Transferase</keyword>
<dbReference type="RefSeq" id="WP_249738496.1">
    <property type="nucleotide sequence ID" value="NZ_JAKNCJ010000013.1"/>
</dbReference>
<evidence type="ECO:0000313" key="7">
    <source>
        <dbReference type="EMBL" id="MCL6424420.1"/>
    </source>
</evidence>
<keyword evidence="3" id="KW-0663">Pyridoxal phosphate</keyword>
<dbReference type="CDD" id="cd00609">
    <property type="entry name" value="AAT_like"/>
    <property type="match status" value="1"/>
</dbReference>
<dbReference type="InterPro" id="IPR015421">
    <property type="entry name" value="PyrdxlP-dep_Trfase_major"/>
</dbReference>